<organism evidence="3 4">
    <name type="scientific">Haemophilus parahaemolyticus</name>
    <dbReference type="NCBI Taxonomy" id="735"/>
    <lineage>
        <taxon>Bacteria</taxon>
        <taxon>Pseudomonadati</taxon>
        <taxon>Pseudomonadota</taxon>
        <taxon>Gammaproteobacteria</taxon>
        <taxon>Pasteurellales</taxon>
        <taxon>Pasteurellaceae</taxon>
        <taxon>Haemophilus</taxon>
    </lineage>
</organism>
<proteinExistence type="inferred from homology"/>
<dbReference type="STRING" id="735.B0185_00725"/>
<dbReference type="PANTHER" id="PTHR34068:SF1">
    <property type="entry name" value="UPF0145 PROTEIN YBJQ"/>
    <property type="match status" value="1"/>
</dbReference>
<dbReference type="RefSeq" id="WP_111312188.1">
    <property type="nucleotide sequence ID" value="NZ_QEQD01000001.1"/>
</dbReference>
<dbReference type="AlphaFoldDB" id="A0A369ZH48"/>
<dbReference type="Proteomes" id="UP000253999">
    <property type="component" value="Unassembled WGS sequence"/>
</dbReference>
<dbReference type="InterPro" id="IPR035439">
    <property type="entry name" value="UPF0145_dom_sf"/>
</dbReference>
<comment type="similarity">
    <text evidence="1 2">Belongs to the UPF0145 family.</text>
</comment>
<name>A0A369ZH48_HAEPH</name>
<gene>
    <name evidence="3" type="ORF">DPV98_00520</name>
</gene>
<dbReference type="Pfam" id="PF01906">
    <property type="entry name" value="YbjQ_1"/>
    <property type="match status" value="1"/>
</dbReference>
<evidence type="ECO:0000313" key="4">
    <source>
        <dbReference type="Proteomes" id="UP000253999"/>
    </source>
</evidence>
<protein>
    <recommendedName>
        <fullName evidence="2">UPF0145 protein DPV98_00520</fullName>
    </recommendedName>
</protein>
<dbReference type="HAMAP" id="MF_00338">
    <property type="entry name" value="UPF0145"/>
    <property type="match status" value="1"/>
</dbReference>
<dbReference type="SUPFAM" id="SSF117782">
    <property type="entry name" value="YbjQ-like"/>
    <property type="match status" value="1"/>
</dbReference>
<comment type="caution">
    <text evidence="3">The sequence shown here is derived from an EMBL/GenBank/DDBJ whole genome shotgun (WGS) entry which is preliminary data.</text>
</comment>
<accession>A0A369ZH48</accession>
<evidence type="ECO:0000313" key="3">
    <source>
        <dbReference type="EMBL" id="RDF05794.1"/>
    </source>
</evidence>
<reference evidence="3 4" key="1">
    <citation type="submission" date="2018-05" db="EMBL/GenBank/DDBJ databases">
        <title>Draft Genome Sequences for a Diverse set of 7 Haemophilus Species.</title>
        <authorList>
            <person name="Nichols M."/>
            <person name="Topaz N."/>
            <person name="Wang X."/>
            <person name="Wang X."/>
            <person name="Boxrud D."/>
        </authorList>
    </citation>
    <scope>NUCLEOTIDE SEQUENCE [LARGE SCALE GENOMIC DNA]</scope>
    <source>
        <strain evidence="3 4">C2010039593</strain>
    </source>
</reference>
<dbReference type="InterPro" id="IPR002765">
    <property type="entry name" value="UPF0145_YbjQ-like"/>
</dbReference>
<dbReference type="EMBL" id="QEQD01000001">
    <property type="protein sequence ID" value="RDF05794.1"/>
    <property type="molecule type" value="Genomic_DNA"/>
</dbReference>
<evidence type="ECO:0000256" key="1">
    <source>
        <dbReference type="ARBA" id="ARBA00010751"/>
    </source>
</evidence>
<dbReference type="PANTHER" id="PTHR34068">
    <property type="entry name" value="UPF0145 PROTEIN YBJQ"/>
    <property type="match status" value="1"/>
</dbReference>
<dbReference type="Gene3D" id="3.30.110.70">
    <property type="entry name" value="Hypothetical protein apc22750. Chain B"/>
    <property type="match status" value="1"/>
</dbReference>
<evidence type="ECO:0000256" key="2">
    <source>
        <dbReference type="HAMAP-Rule" id="MF_00338"/>
    </source>
</evidence>
<sequence>MIITTTPTIEGKRIKEYKGLVFGEVVSGANFIRDFFASITDVIGGRSGVYESKLNKSRQEALDELAEEARKVGANAVVGVSFEYQSMGGDKSMFIVVATGTAVVAE</sequence>